<feature type="compositionally biased region" description="Low complexity" evidence="1">
    <location>
        <begin position="364"/>
        <end position="391"/>
    </location>
</feature>
<protein>
    <submittedName>
        <fullName evidence="3">Uncharacterized protein</fullName>
    </submittedName>
</protein>
<keyword evidence="4" id="KW-1185">Reference proteome</keyword>
<feature type="compositionally biased region" description="Polar residues" evidence="1">
    <location>
        <begin position="453"/>
        <end position="467"/>
    </location>
</feature>
<feature type="compositionally biased region" description="Low complexity" evidence="1">
    <location>
        <begin position="426"/>
        <end position="438"/>
    </location>
</feature>
<gene>
    <name evidence="3" type="ORF">FKW77_003294</name>
</gene>
<dbReference type="STRING" id="50376.A0A517LIE8"/>
<feature type="region of interest" description="Disordered" evidence="1">
    <location>
        <begin position="334"/>
        <end position="495"/>
    </location>
</feature>
<feature type="region of interest" description="Disordered" evidence="1">
    <location>
        <begin position="281"/>
        <end position="307"/>
    </location>
</feature>
<dbReference type="AlphaFoldDB" id="A0A517LIE8"/>
<keyword evidence="2" id="KW-1133">Transmembrane helix</keyword>
<dbReference type="Proteomes" id="UP000316270">
    <property type="component" value="Chromosome 13"/>
</dbReference>
<keyword evidence="2" id="KW-0812">Transmembrane</keyword>
<organism evidence="3 4">
    <name type="scientific">Venturia effusa</name>
    <dbReference type="NCBI Taxonomy" id="50376"/>
    <lineage>
        <taxon>Eukaryota</taxon>
        <taxon>Fungi</taxon>
        <taxon>Dikarya</taxon>
        <taxon>Ascomycota</taxon>
        <taxon>Pezizomycotina</taxon>
        <taxon>Dothideomycetes</taxon>
        <taxon>Pleosporomycetidae</taxon>
        <taxon>Venturiales</taxon>
        <taxon>Venturiaceae</taxon>
        <taxon>Venturia</taxon>
    </lineage>
</organism>
<name>A0A517LIE8_9PEZI</name>
<reference evidence="3 4" key="1">
    <citation type="submission" date="2019-07" db="EMBL/GenBank/DDBJ databases">
        <title>Finished genome of Venturia effusa.</title>
        <authorList>
            <person name="Young C.A."/>
            <person name="Cox M.P."/>
            <person name="Ganley A.R.D."/>
            <person name="David W.J."/>
        </authorList>
    </citation>
    <scope>NUCLEOTIDE SEQUENCE [LARGE SCALE GENOMIC DNA]</scope>
    <source>
        <strain evidence="4">albino</strain>
    </source>
</reference>
<dbReference type="EMBL" id="CP042197">
    <property type="protein sequence ID" value="QDS75418.1"/>
    <property type="molecule type" value="Genomic_DNA"/>
</dbReference>
<feature type="compositionally biased region" description="Polar residues" evidence="1">
    <location>
        <begin position="348"/>
        <end position="362"/>
    </location>
</feature>
<sequence length="495" mass="52447">MGMDESMSAFADRFGKPPSEDNPEAGQGLQACSAELGTYCCKRDYDCCTNSTLVYTLGKPEIVNIIPNHTAHPTQPPPVSPTPIATQGHNVRHSAVLAQNTIIGVGIGFAAAMAIVIFGCSCWLSKRKPSKRYRGRKSGVVEMETLDASRLAIHKELSATSVRQIETPSPRTELDAPTQFELHTRRATIINQVVEMFESDASPNDNEGGADGSITRGSVREMPLWDGTPSPDREAPQIPVLRALPVLTPARSSLRPLGSAPRISQIQMEATAKRPVSEFTPVAGRVPTPLPDLTDSDASGDMPPIPNSPPAIPLPEILTPAISLPEILTARNSSVERVPSAKCDGISPSETGPPQGSQAESEVSSRPGSSGRPSSAMKTTTTETMTVLETTPLERFEARLPTKPRPGGWPLETLAASIHKLETDGSEQSSSAISSEPEAVAEEVEPQVSASSTVVPSPDSTAPQTPLSELPALEQPASPRPTAQRTAHEPASAPD</sequence>
<evidence type="ECO:0000256" key="2">
    <source>
        <dbReference type="SAM" id="Phobius"/>
    </source>
</evidence>
<proteinExistence type="predicted"/>
<evidence type="ECO:0000313" key="3">
    <source>
        <dbReference type="EMBL" id="QDS75418.1"/>
    </source>
</evidence>
<accession>A0A517LIE8</accession>
<evidence type="ECO:0000313" key="4">
    <source>
        <dbReference type="Proteomes" id="UP000316270"/>
    </source>
</evidence>
<keyword evidence="2" id="KW-0472">Membrane</keyword>
<evidence type="ECO:0000256" key="1">
    <source>
        <dbReference type="SAM" id="MobiDB-lite"/>
    </source>
</evidence>
<feature type="region of interest" description="Disordered" evidence="1">
    <location>
        <begin position="1"/>
        <end position="27"/>
    </location>
</feature>
<dbReference type="OrthoDB" id="5215637at2759"/>
<feature type="transmembrane region" description="Helical" evidence="2">
    <location>
        <begin position="102"/>
        <end position="124"/>
    </location>
</feature>